<dbReference type="GO" id="GO:0008270">
    <property type="term" value="F:zinc ion binding"/>
    <property type="evidence" value="ECO:0007669"/>
    <property type="project" value="UniProtKB-KW"/>
</dbReference>
<evidence type="ECO:0000313" key="8">
    <source>
        <dbReference type="Proteomes" id="UP000566819"/>
    </source>
</evidence>
<sequence length="439" mass="49553">MGLTFNDYPADDVDGTTTLTFHTEQTIRLPPTTAFLKIKKYDNETKIMVVVEPIKNETPNNTAANVPEIGFKAEDHTEKKSETSAISEATSKTNEGEIGRDILKLFVGNETIEEAKFSIVEETELSEEFIKKLEAISDLSNSSTETRLREVKSLWSKEESNCENRPVLLYILCGNFKPGERRTLHGFWRIELAPASSFKDEGYIYTDKESGIYSAALEDLFFEKLDYHRHAIFKNQVWKCVGCDKKAVGILRHGIASFTNWKNPSPGLIDGLVWGYFIPVCSMSGHCSDTARQLAASRVAADGPLIRMRKCLVDMNRLFVKTCFGPCLDAPPGEEPRIRRCAKCNVVGYCSKYCQINAWPDHKRFCKNYRKPISDKQNPPSNPTNEKSEAQNGEKIELHVDTVAEPQEKESLEGWTKDEFGDEDSPRFSHGLKRLGSLL</sequence>
<feature type="domain" description="MYND-type" evidence="6">
    <location>
        <begin position="327"/>
        <end position="366"/>
    </location>
</feature>
<dbReference type="Proteomes" id="UP000566819">
    <property type="component" value="Unassembled WGS sequence"/>
</dbReference>
<evidence type="ECO:0000256" key="3">
    <source>
        <dbReference type="ARBA" id="ARBA00022833"/>
    </source>
</evidence>
<evidence type="ECO:0000256" key="1">
    <source>
        <dbReference type="ARBA" id="ARBA00022723"/>
    </source>
</evidence>
<dbReference type="OrthoDB" id="432970at2759"/>
<gene>
    <name evidence="7" type="ORF">G7Y89_g2966</name>
</gene>
<dbReference type="SUPFAM" id="SSF144232">
    <property type="entry name" value="HIT/MYND zinc finger-like"/>
    <property type="match status" value="1"/>
</dbReference>
<dbReference type="EMBL" id="JAAMPI010000139">
    <property type="protein sequence ID" value="KAF4635131.1"/>
    <property type="molecule type" value="Genomic_DNA"/>
</dbReference>
<protein>
    <recommendedName>
        <fullName evidence="6">MYND-type domain-containing protein</fullName>
    </recommendedName>
</protein>
<keyword evidence="1" id="KW-0479">Metal-binding</keyword>
<evidence type="ECO:0000259" key="6">
    <source>
        <dbReference type="PROSITE" id="PS50865"/>
    </source>
</evidence>
<feature type="compositionally biased region" description="Basic and acidic residues" evidence="5">
    <location>
        <begin position="386"/>
        <end position="427"/>
    </location>
</feature>
<dbReference type="Pfam" id="PF01753">
    <property type="entry name" value="zf-MYND"/>
    <property type="match status" value="1"/>
</dbReference>
<reference evidence="7 8" key="1">
    <citation type="submission" date="2020-03" db="EMBL/GenBank/DDBJ databases">
        <title>Draft Genome Sequence of Cudoniella acicularis.</title>
        <authorList>
            <person name="Buettner E."/>
            <person name="Kellner H."/>
        </authorList>
    </citation>
    <scope>NUCLEOTIDE SEQUENCE [LARGE SCALE GENOMIC DNA]</scope>
    <source>
        <strain evidence="7 8">DSM 108380</strain>
    </source>
</reference>
<dbReference type="Gene3D" id="6.10.140.2220">
    <property type="match status" value="1"/>
</dbReference>
<keyword evidence="3" id="KW-0862">Zinc</keyword>
<evidence type="ECO:0000256" key="5">
    <source>
        <dbReference type="SAM" id="MobiDB-lite"/>
    </source>
</evidence>
<feature type="region of interest" description="Disordered" evidence="5">
    <location>
        <begin position="371"/>
        <end position="439"/>
    </location>
</feature>
<evidence type="ECO:0000256" key="4">
    <source>
        <dbReference type="PROSITE-ProRule" id="PRU00134"/>
    </source>
</evidence>
<evidence type="ECO:0000313" key="7">
    <source>
        <dbReference type="EMBL" id="KAF4635131.1"/>
    </source>
</evidence>
<organism evidence="7 8">
    <name type="scientific">Cudoniella acicularis</name>
    <dbReference type="NCBI Taxonomy" id="354080"/>
    <lineage>
        <taxon>Eukaryota</taxon>
        <taxon>Fungi</taxon>
        <taxon>Dikarya</taxon>
        <taxon>Ascomycota</taxon>
        <taxon>Pezizomycotina</taxon>
        <taxon>Leotiomycetes</taxon>
        <taxon>Helotiales</taxon>
        <taxon>Tricladiaceae</taxon>
        <taxon>Cudoniella</taxon>
    </lineage>
</organism>
<dbReference type="PROSITE" id="PS50865">
    <property type="entry name" value="ZF_MYND_2"/>
    <property type="match status" value="1"/>
</dbReference>
<evidence type="ECO:0000256" key="2">
    <source>
        <dbReference type="ARBA" id="ARBA00022771"/>
    </source>
</evidence>
<keyword evidence="2 4" id="KW-0863">Zinc-finger</keyword>
<proteinExistence type="predicted"/>
<feature type="compositionally biased region" description="Polar residues" evidence="5">
    <location>
        <begin position="375"/>
        <end position="385"/>
    </location>
</feature>
<keyword evidence="8" id="KW-1185">Reference proteome</keyword>
<name>A0A8H4RTH3_9HELO</name>
<accession>A0A8H4RTH3</accession>
<dbReference type="InterPro" id="IPR002893">
    <property type="entry name" value="Znf_MYND"/>
</dbReference>
<dbReference type="AlphaFoldDB" id="A0A8H4RTH3"/>
<comment type="caution">
    <text evidence="7">The sequence shown here is derived from an EMBL/GenBank/DDBJ whole genome shotgun (WGS) entry which is preliminary data.</text>
</comment>